<dbReference type="Gene3D" id="3.80.10.10">
    <property type="entry name" value="Ribonuclease Inhibitor"/>
    <property type="match status" value="1"/>
</dbReference>
<dbReference type="InterPro" id="IPR032675">
    <property type="entry name" value="LRR_dom_sf"/>
</dbReference>
<dbReference type="PROSITE" id="PS51450">
    <property type="entry name" value="LRR"/>
    <property type="match status" value="1"/>
</dbReference>
<keyword evidence="5" id="KW-1185">Reference proteome</keyword>
<sequence length="591" mass="67160">MDGDAIPPSSPPLMGSISPQSPPFFEPDHVAFASKSSSPPPLFSSDDSRESVDITNYESPRIHKNKRKGAWWDRHESAHNSPEVKKPKFSRNLDRNFDSGVYMLSDATDSFEDLPAPHKSPFPDEADDADDAMCSDSSDDQQMKLDVPRYHSVAAARAMPTIISSPAQRAFNRQIDEGLDRNQEVYDFEGQRLQDADISRIGELKNVIRDPLINDSERPTEQQFRSFEPEIRITLNKNSLRRLVPSLFTITDLTSLSLRENEIEELPQEIRQLVRLEALYLSHNKLKYLPFDIINLLQPHGKLRVLTTMGTEILEPMTGQRFLKTDYMQKPQASQHNPHTRTLDIERADAIAQLAHLYQSLATCQDRDQTVWRIRYFESWANSFGGADEAQMCGTEKDEGFYPHHPALYIKDLHREESMTRAPRYMARTLVSYYDQTGTLLPGSPSLPCSDTEKYPVIVETNRGTYGVPSSSWFVPPASSKVSSLVTTTLTSSLCMDTVQDVRRMISDNGEYSIPRDAELILDRAERNAAGGYGVFRECHVCRKKYVVARAEWIEFWSAGLAVFHPLKVSVCSWGCVPRPVMQQPRKHLTW</sequence>
<feature type="compositionally biased region" description="Acidic residues" evidence="3">
    <location>
        <begin position="124"/>
        <end position="139"/>
    </location>
</feature>
<dbReference type="InterPro" id="IPR003591">
    <property type="entry name" value="Leu-rich_rpt_typical-subtyp"/>
</dbReference>
<feature type="compositionally biased region" description="Basic and acidic residues" evidence="3">
    <location>
        <begin position="70"/>
        <end position="91"/>
    </location>
</feature>
<evidence type="ECO:0000256" key="3">
    <source>
        <dbReference type="SAM" id="MobiDB-lite"/>
    </source>
</evidence>
<dbReference type="AlphaFoldDB" id="R0JI61"/>
<evidence type="ECO:0000313" key="5">
    <source>
        <dbReference type="Proteomes" id="UP000016935"/>
    </source>
</evidence>
<dbReference type="InterPro" id="IPR001611">
    <property type="entry name" value="Leu-rich_rpt"/>
</dbReference>
<dbReference type="SMART" id="SM00369">
    <property type="entry name" value="LRR_TYP"/>
    <property type="match status" value="2"/>
</dbReference>
<keyword evidence="1" id="KW-0433">Leucine-rich repeat</keyword>
<proteinExistence type="predicted"/>
<dbReference type="Pfam" id="PF13855">
    <property type="entry name" value="LRR_8"/>
    <property type="match status" value="1"/>
</dbReference>
<reference evidence="4 5" key="1">
    <citation type="journal article" date="2012" name="PLoS Pathog.">
        <title>Diverse lifestyles and strategies of plant pathogenesis encoded in the genomes of eighteen Dothideomycetes fungi.</title>
        <authorList>
            <person name="Ohm R.A."/>
            <person name="Feau N."/>
            <person name="Henrissat B."/>
            <person name="Schoch C.L."/>
            <person name="Horwitz B.A."/>
            <person name="Barry K.W."/>
            <person name="Condon B.J."/>
            <person name="Copeland A.C."/>
            <person name="Dhillon B."/>
            <person name="Glaser F."/>
            <person name="Hesse C.N."/>
            <person name="Kosti I."/>
            <person name="LaButti K."/>
            <person name="Lindquist E.A."/>
            <person name="Lucas S."/>
            <person name="Salamov A.A."/>
            <person name="Bradshaw R.E."/>
            <person name="Ciuffetti L."/>
            <person name="Hamelin R.C."/>
            <person name="Kema G.H.J."/>
            <person name="Lawrence C."/>
            <person name="Scott J.A."/>
            <person name="Spatafora J.W."/>
            <person name="Turgeon B.G."/>
            <person name="de Wit P.J.G.M."/>
            <person name="Zhong S."/>
            <person name="Goodwin S.B."/>
            <person name="Grigoriev I.V."/>
        </authorList>
    </citation>
    <scope>NUCLEOTIDE SEQUENCE [LARGE SCALE GENOMIC DNA]</scope>
    <source>
        <strain evidence="5">28A</strain>
    </source>
</reference>
<reference evidence="4 5" key="2">
    <citation type="journal article" date="2013" name="PLoS Genet.">
        <title>Comparative genome structure, secondary metabolite, and effector coding capacity across Cochliobolus pathogens.</title>
        <authorList>
            <person name="Condon B.J."/>
            <person name="Leng Y."/>
            <person name="Wu D."/>
            <person name="Bushley K.E."/>
            <person name="Ohm R.A."/>
            <person name="Otillar R."/>
            <person name="Martin J."/>
            <person name="Schackwitz W."/>
            <person name="Grimwood J."/>
            <person name="MohdZainudin N."/>
            <person name="Xue C."/>
            <person name="Wang R."/>
            <person name="Manning V.A."/>
            <person name="Dhillon B."/>
            <person name="Tu Z.J."/>
            <person name="Steffenson B.J."/>
            <person name="Salamov A."/>
            <person name="Sun H."/>
            <person name="Lowry S."/>
            <person name="LaButti K."/>
            <person name="Han J."/>
            <person name="Copeland A."/>
            <person name="Lindquist E."/>
            <person name="Barry K."/>
            <person name="Schmutz J."/>
            <person name="Baker S.E."/>
            <person name="Ciuffetti L.M."/>
            <person name="Grigoriev I.V."/>
            <person name="Zhong S."/>
            <person name="Turgeon B.G."/>
        </authorList>
    </citation>
    <scope>NUCLEOTIDE SEQUENCE [LARGE SCALE GENOMIC DNA]</scope>
    <source>
        <strain evidence="5">28A</strain>
    </source>
</reference>
<protein>
    <submittedName>
        <fullName evidence="4">Uncharacterized protein</fullName>
    </submittedName>
</protein>
<dbReference type="eggNOG" id="ENOG502SCN3">
    <property type="taxonomic scope" value="Eukaryota"/>
</dbReference>
<dbReference type="HOGENOM" id="CLU_464581_0_0_1"/>
<dbReference type="GO" id="GO:0005737">
    <property type="term" value="C:cytoplasm"/>
    <property type="evidence" value="ECO:0007669"/>
    <property type="project" value="TreeGrafter"/>
</dbReference>
<dbReference type="SUPFAM" id="SSF52075">
    <property type="entry name" value="Outer arm dynein light chain 1"/>
    <property type="match status" value="1"/>
</dbReference>
<organism evidence="4 5">
    <name type="scientific">Exserohilum turcicum (strain 28A)</name>
    <name type="common">Northern leaf blight fungus</name>
    <name type="synonym">Setosphaeria turcica</name>
    <dbReference type="NCBI Taxonomy" id="671987"/>
    <lineage>
        <taxon>Eukaryota</taxon>
        <taxon>Fungi</taxon>
        <taxon>Dikarya</taxon>
        <taxon>Ascomycota</taxon>
        <taxon>Pezizomycotina</taxon>
        <taxon>Dothideomycetes</taxon>
        <taxon>Pleosporomycetidae</taxon>
        <taxon>Pleosporales</taxon>
        <taxon>Pleosporineae</taxon>
        <taxon>Pleosporaceae</taxon>
        <taxon>Exserohilum</taxon>
    </lineage>
</organism>
<dbReference type="GeneID" id="19395945"/>
<gene>
    <name evidence="4" type="ORF">SETTUDRAFT_124528</name>
</gene>
<dbReference type="STRING" id="671987.R0JI61"/>
<accession>R0JI61</accession>
<evidence type="ECO:0000256" key="2">
    <source>
        <dbReference type="ARBA" id="ARBA00022737"/>
    </source>
</evidence>
<evidence type="ECO:0000313" key="4">
    <source>
        <dbReference type="EMBL" id="EOA81048.1"/>
    </source>
</evidence>
<feature type="region of interest" description="Disordered" evidence="3">
    <location>
        <begin position="1"/>
        <end position="91"/>
    </location>
</feature>
<dbReference type="OrthoDB" id="1517790at2759"/>
<dbReference type="EMBL" id="KB908877">
    <property type="protein sequence ID" value="EOA81048.1"/>
    <property type="molecule type" value="Genomic_DNA"/>
</dbReference>
<dbReference type="PANTHER" id="PTHR48051:SF1">
    <property type="entry name" value="RAS SUPPRESSOR PROTEIN 1"/>
    <property type="match status" value="1"/>
</dbReference>
<dbReference type="RefSeq" id="XP_008031598.1">
    <property type="nucleotide sequence ID" value="XM_008033407.1"/>
</dbReference>
<dbReference type="Proteomes" id="UP000016935">
    <property type="component" value="Unassembled WGS sequence"/>
</dbReference>
<dbReference type="PANTHER" id="PTHR48051">
    <property type="match status" value="1"/>
</dbReference>
<dbReference type="InterPro" id="IPR050216">
    <property type="entry name" value="LRR_domain-containing"/>
</dbReference>
<feature type="region of interest" description="Disordered" evidence="3">
    <location>
        <begin position="112"/>
        <end position="140"/>
    </location>
</feature>
<keyword evidence="2" id="KW-0677">Repeat</keyword>
<evidence type="ECO:0000256" key="1">
    <source>
        <dbReference type="ARBA" id="ARBA00022614"/>
    </source>
</evidence>
<name>R0JI61_EXST2</name>